<keyword evidence="3" id="KW-1185">Reference proteome</keyword>
<proteinExistence type="predicted"/>
<evidence type="ECO:0000313" key="2">
    <source>
        <dbReference type="EMBL" id="PVA06866.1"/>
    </source>
</evidence>
<dbReference type="PANTHER" id="PTHR31157:SF1">
    <property type="entry name" value="SCP DOMAIN-CONTAINING PROTEIN"/>
    <property type="match status" value="1"/>
</dbReference>
<name>A0A2T7FXH2_9RHOB</name>
<comment type="caution">
    <text evidence="2">The sequence shown here is derived from an EMBL/GenBank/DDBJ whole genome shotgun (WGS) entry which is preliminary data.</text>
</comment>
<dbReference type="Pfam" id="PF00188">
    <property type="entry name" value="CAP"/>
    <property type="match status" value="1"/>
</dbReference>
<accession>A0A2T7FXH2</accession>
<dbReference type="Gene3D" id="3.40.33.10">
    <property type="entry name" value="CAP"/>
    <property type="match status" value="1"/>
</dbReference>
<dbReference type="InterPro" id="IPR035940">
    <property type="entry name" value="CAP_sf"/>
</dbReference>
<dbReference type="PANTHER" id="PTHR31157">
    <property type="entry name" value="SCP DOMAIN-CONTAINING PROTEIN"/>
    <property type="match status" value="1"/>
</dbReference>
<organism evidence="2 3">
    <name type="scientific">Thalassorhabdomicrobium marinisediminis</name>
    <dbReference type="NCBI Taxonomy" id="2170577"/>
    <lineage>
        <taxon>Bacteria</taxon>
        <taxon>Pseudomonadati</taxon>
        <taxon>Pseudomonadota</taxon>
        <taxon>Alphaproteobacteria</taxon>
        <taxon>Rhodobacterales</taxon>
        <taxon>Paracoccaceae</taxon>
        <taxon>Thalassorhabdomicrobium</taxon>
    </lineage>
</organism>
<evidence type="ECO:0000313" key="3">
    <source>
        <dbReference type="Proteomes" id="UP000244817"/>
    </source>
</evidence>
<feature type="domain" description="SCP" evidence="1">
    <location>
        <begin position="41"/>
        <end position="143"/>
    </location>
</feature>
<dbReference type="EMBL" id="QCYG01000004">
    <property type="protein sequence ID" value="PVA06866.1"/>
    <property type="molecule type" value="Genomic_DNA"/>
</dbReference>
<evidence type="ECO:0000259" key="1">
    <source>
        <dbReference type="Pfam" id="PF00188"/>
    </source>
</evidence>
<dbReference type="SUPFAM" id="SSF55797">
    <property type="entry name" value="PR-1-like"/>
    <property type="match status" value="1"/>
</dbReference>
<dbReference type="OrthoDB" id="419320at2"/>
<dbReference type="PROSITE" id="PS51257">
    <property type="entry name" value="PROKAR_LIPOPROTEIN"/>
    <property type="match status" value="1"/>
</dbReference>
<dbReference type="RefSeq" id="WP_108640393.1">
    <property type="nucleotide sequence ID" value="NZ_QCYG01000004.1"/>
</dbReference>
<gene>
    <name evidence="2" type="ORF">DC363_06850</name>
</gene>
<dbReference type="CDD" id="cd05379">
    <property type="entry name" value="CAP_bacterial"/>
    <property type="match status" value="1"/>
</dbReference>
<dbReference type="Proteomes" id="UP000244817">
    <property type="component" value="Unassembled WGS sequence"/>
</dbReference>
<protein>
    <submittedName>
        <fullName evidence="2">CAP domain-containing protein</fullName>
    </submittedName>
</protein>
<reference evidence="2 3" key="1">
    <citation type="submission" date="2018-04" db="EMBL/GenBank/DDBJ databases">
        <title>Pelagivirga bohaiensis gen. nov., sp. nov., a bacterium isolated from the Bohai Sea.</title>
        <authorList>
            <person name="Ji X."/>
        </authorList>
    </citation>
    <scope>NUCLEOTIDE SEQUENCE [LARGE SCALE GENOMIC DNA]</scope>
    <source>
        <strain evidence="2 3">BH-SD16</strain>
    </source>
</reference>
<sequence length="154" mass="15742">MKYLAGFAMLALMACQPGGESVSTGGGAAPATAVPAGAFVAMLNAARTAQGRGAVTEDSRLTRAAQAHAQDMATGGFFSHRSPNGATFTDRARAAGYGCVAAENIAAGQRSEAEVMAEWMASAGHRRNILLPAATEFGLGRSGTYWVLMLGRGC</sequence>
<dbReference type="InterPro" id="IPR014044">
    <property type="entry name" value="CAP_dom"/>
</dbReference>
<dbReference type="AlphaFoldDB" id="A0A2T7FXH2"/>